<name>A0AA41H6K1_9BURK</name>
<dbReference type="PROSITE" id="PS00552">
    <property type="entry name" value="HTH_MERR_1"/>
    <property type="match status" value="1"/>
</dbReference>
<dbReference type="EMBL" id="JAHTGR010000004">
    <property type="protein sequence ID" value="MBV6321345.1"/>
    <property type="molecule type" value="Genomic_DNA"/>
</dbReference>
<keyword evidence="3" id="KW-0238">DNA-binding</keyword>
<dbReference type="RefSeq" id="WP_217942078.1">
    <property type="nucleotide sequence ID" value="NZ_JAHTGR010000004.1"/>
</dbReference>
<dbReference type="EMBL" id="JALJZU010000006">
    <property type="protein sequence ID" value="MCP2009406.1"/>
    <property type="molecule type" value="Genomic_DNA"/>
</dbReference>
<gene>
    <name evidence="2" type="ORF">KVP70_10385</name>
    <name evidence="3" type="ORF">L1274_003135</name>
</gene>
<dbReference type="InterPro" id="IPR047057">
    <property type="entry name" value="MerR_fam"/>
</dbReference>
<dbReference type="GO" id="GO:0003700">
    <property type="term" value="F:DNA-binding transcription factor activity"/>
    <property type="evidence" value="ECO:0007669"/>
    <property type="project" value="InterPro"/>
</dbReference>
<dbReference type="CDD" id="cd04788">
    <property type="entry name" value="HTH_NolA-AlbR"/>
    <property type="match status" value="1"/>
</dbReference>
<evidence type="ECO:0000313" key="4">
    <source>
        <dbReference type="Proteomes" id="UP001155901"/>
    </source>
</evidence>
<dbReference type="PANTHER" id="PTHR30204:SF90">
    <property type="entry name" value="HTH-TYPE TRANSCRIPTIONAL ACTIVATOR MTA"/>
    <property type="match status" value="1"/>
</dbReference>
<evidence type="ECO:0000313" key="2">
    <source>
        <dbReference type="EMBL" id="MBV6321345.1"/>
    </source>
</evidence>
<proteinExistence type="predicted"/>
<evidence type="ECO:0000259" key="1">
    <source>
        <dbReference type="PROSITE" id="PS50937"/>
    </source>
</evidence>
<dbReference type="GO" id="GO:0003677">
    <property type="term" value="F:DNA binding"/>
    <property type="evidence" value="ECO:0007669"/>
    <property type="project" value="UniProtKB-KW"/>
</dbReference>
<reference evidence="3" key="2">
    <citation type="submission" date="2022-03" db="EMBL/GenBank/DDBJ databases">
        <title>Genome Encyclopedia of Bacteria and Archaea VI: Functional Genomics of Type Strains.</title>
        <authorList>
            <person name="Whitman W."/>
        </authorList>
    </citation>
    <scope>NUCLEOTIDE SEQUENCE</scope>
    <source>
        <strain evidence="3">HSC-15S17</strain>
    </source>
</reference>
<accession>A0AA41H6K1</accession>
<dbReference type="Proteomes" id="UP001162889">
    <property type="component" value="Unassembled WGS sequence"/>
</dbReference>
<dbReference type="InterPro" id="IPR000551">
    <property type="entry name" value="MerR-type_HTH_dom"/>
</dbReference>
<dbReference type="Proteomes" id="UP001155901">
    <property type="component" value="Unassembled WGS sequence"/>
</dbReference>
<keyword evidence="5" id="KW-1185">Reference proteome</keyword>
<comment type="caution">
    <text evidence="2">The sequence shown here is derived from an EMBL/GenBank/DDBJ whole genome shotgun (WGS) entry which is preliminary data.</text>
</comment>
<protein>
    <submittedName>
        <fullName evidence="3">DNA-binding transcriptional MerR regulator</fullName>
    </submittedName>
    <submittedName>
        <fullName evidence="2">MerR family transcriptional regulator</fullName>
    </submittedName>
</protein>
<dbReference type="PANTHER" id="PTHR30204">
    <property type="entry name" value="REDOX-CYCLING DRUG-SENSING TRANSCRIPTIONAL ACTIVATOR SOXR"/>
    <property type="match status" value="1"/>
</dbReference>
<evidence type="ECO:0000313" key="3">
    <source>
        <dbReference type="EMBL" id="MCP2009406.1"/>
    </source>
</evidence>
<organism evidence="2 4">
    <name type="scientific">Duganella violaceipulchra</name>
    <dbReference type="NCBI Taxonomy" id="2849652"/>
    <lineage>
        <taxon>Bacteria</taxon>
        <taxon>Pseudomonadati</taxon>
        <taxon>Pseudomonadota</taxon>
        <taxon>Betaproteobacteria</taxon>
        <taxon>Burkholderiales</taxon>
        <taxon>Oxalobacteraceae</taxon>
        <taxon>Telluria group</taxon>
        <taxon>Duganella</taxon>
    </lineage>
</organism>
<dbReference type="InterPro" id="IPR012925">
    <property type="entry name" value="TipAS_dom"/>
</dbReference>
<dbReference type="AlphaFoldDB" id="A0AA41H6K1"/>
<evidence type="ECO:0000313" key="5">
    <source>
        <dbReference type="Proteomes" id="UP001162889"/>
    </source>
</evidence>
<reference evidence="2" key="1">
    <citation type="submission" date="2021-07" db="EMBL/GenBank/DDBJ databases">
        <title>Characterization of violacein-producing bacteria and related species.</title>
        <authorList>
            <person name="Wilson H.S."/>
            <person name="De Leon M.E."/>
        </authorList>
    </citation>
    <scope>NUCLEOTIDE SEQUENCE</scope>
    <source>
        <strain evidence="2">HSC-15S17</strain>
    </source>
</reference>
<dbReference type="Pfam" id="PF07739">
    <property type="entry name" value="TipAS"/>
    <property type="match status" value="1"/>
</dbReference>
<dbReference type="PROSITE" id="PS50937">
    <property type="entry name" value="HTH_MERR_2"/>
    <property type="match status" value="1"/>
</dbReference>
<feature type="domain" description="HTH merR-type" evidence="1">
    <location>
        <begin position="9"/>
        <end position="78"/>
    </location>
</feature>
<sequence>MKEHHDSTVLKIGELAARSGLTVRALHHYDSIGLLTPSARADSGYRLYNRDDVARLHRIQTLRRFGMSLGDIATFLASPDAPFADIVAQQIAALGQQIEQAAALREQLMQLQHVLGSGRSPELSDWLETLERMDLYDKYFTREELKRLPFWQQDARRHAAWAALVGEVEALMAQGAPPDDPRAGELAERWMQTLQHDTNAHPGLALRITDMLDQELAVQQQTRITPAMKHYVSTALGARKLGIYARYLDPDELRTMRDNSGKHQYEWMTLIAGAHQHLEDGIAHDAPSAQALAQRWMTLYMAQIGGAPATLAKIRAAHEQEPALLSGTWITPAMLDYIRTAYATLA</sequence>
<dbReference type="SMART" id="SM00422">
    <property type="entry name" value="HTH_MERR"/>
    <property type="match status" value="1"/>
</dbReference>
<dbReference type="Pfam" id="PF13411">
    <property type="entry name" value="MerR_1"/>
    <property type="match status" value="1"/>
</dbReference>